<feature type="chain" id="PRO_5015554556" description="Secreted protein" evidence="2">
    <location>
        <begin position="20"/>
        <end position="118"/>
    </location>
</feature>
<evidence type="ECO:0000313" key="4">
    <source>
        <dbReference type="Proteomes" id="UP000240883"/>
    </source>
</evidence>
<evidence type="ECO:0000256" key="1">
    <source>
        <dbReference type="SAM" id="MobiDB-lite"/>
    </source>
</evidence>
<feature type="region of interest" description="Disordered" evidence="1">
    <location>
        <begin position="24"/>
        <end position="50"/>
    </location>
</feature>
<feature type="compositionally biased region" description="Polar residues" evidence="1">
    <location>
        <begin position="24"/>
        <end position="35"/>
    </location>
</feature>
<gene>
    <name evidence="3" type="ORF">BS50DRAFT_105049</name>
</gene>
<reference evidence="3 4" key="1">
    <citation type="journal article" date="2018" name="Front. Microbiol.">
        <title>Genome-Wide Analysis of Corynespora cassiicola Leaf Fall Disease Putative Effectors.</title>
        <authorList>
            <person name="Lopez D."/>
            <person name="Ribeiro S."/>
            <person name="Label P."/>
            <person name="Fumanal B."/>
            <person name="Venisse J.S."/>
            <person name="Kohler A."/>
            <person name="de Oliveira R.R."/>
            <person name="Labutti K."/>
            <person name="Lipzen A."/>
            <person name="Lail K."/>
            <person name="Bauer D."/>
            <person name="Ohm R.A."/>
            <person name="Barry K.W."/>
            <person name="Spatafora J."/>
            <person name="Grigoriev I.V."/>
            <person name="Martin F.M."/>
            <person name="Pujade-Renaud V."/>
        </authorList>
    </citation>
    <scope>NUCLEOTIDE SEQUENCE [LARGE SCALE GENOMIC DNA]</scope>
    <source>
        <strain evidence="3 4">Philippines</strain>
    </source>
</reference>
<keyword evidence="4" id="KW-1185">Reference proteome</keyword>
<name>A0A2T2NCH1_CORCC</name>
<evidence type="ECO:0000256" key="2">
    <source>
        <dbReference type="SAM" id="SignalP"/>
    </source>
</evidence>
<protein>
    <recommendedName>
        <fullName evidence="5">Secreted protein</fullName>
    </recommendedName>
</protein>
<dbReference type="Proteomes" id="UP000240883">
    <property type="component" value="Unassembled WGS sequence"/>
</dbReference>
<keyword evidence="2" id="KW-0732">Signal</keyword>
<evidence type="ECO:0008006" key="5">
    <source>
        <dbReference type="Google" id="ProtNLM"/>
    </source>
</evidence>
<evidence type="ECO:0000313" key="3">
    <source>
        <dbReference type="EMBL" id="PSN63142.1"/>
    </source>
</evidence>
<sequence length="118" mass="12502">MPVANIAFILCMIRAGGTSHVCPPTSNTSWSTSAAQPVASPNDRQQSTARTGCDCGVDTLTPGQRTIQFLENAQLPLSHRRSPIAVPSAACQASHLFRPCPVSHAVSEQALSRIHAQL</sequence>
<dbReference type="EMBL" id="KZ678140">
    <property type="protein sequence ID" value="PSN63142.1"/>
    <property type="molecule type" value="Genomic_DNA"/>
</dbReference>
<feature type="signal peptide" evidence="2">
    <location>
        <begin position="1"/>
        <end position="19"/>
    </location>
</feature>
<organism evidence="3 4">
    <name type="scientific">Corynespora cassiicola Philippines</name>
    <dbReference type="NCBI Taxonomy" id="1448308"/>
    <lineage>
        <taxon>Eukaryota</taxon>
        <taxon>Fungi</taxon>
        <taxon>Dikarya</taxon>
        <taxon>Ascomycota</taxon>
        <taxon>Pezizomycotina</taxon>
        <taxon>Dothideomycetes</taxon>
        <taxon>Pleosporomycetidae</taxon>
        <taxon>Pleosporales</taxon>
        <taxon>Corynesporascaceae</taxon>
        <taxon>Corynespora</taxon>
    </lineage>
</organism>
<dbReference type="AlphaFoldDB" id="A0A2T2NCH1"/>
<accession>A0A2T2NCH1</accession>
<proteinExistence type="predicted"/>